<feature type="transmembrane region" description="Helical" evidence="19">
    <location>
        <begin position="167"/>
        <end position="197"/>
    </location>
</feature>
<evidence type="ECO:0000256" key="10">
    <source>
        <dbReference type="ARBA" id="ARBA00022967"/>
    </source>
</evidence>
<keyword evidence="14" id="KW-0830">Ubiquinone</keyword>
<feature type="transmembrane region" description="Helical" evidence="19">
    <location>
        <begin position="57"/>
        <end position="78"/>
    </location>
</feature>
<feature type="transmembrane region" description="Helical" evidence="19">
    <location>
        <begin position="300"/>
        <end position="316"/>
    </location>
</feature>
<comment type="subcellular location">
    <subcellularLocation>
        <location evidence="2">Mitochondrion inner membrane</location>
        <topology evidence="2">Multi-pass membrane protein</topology>
    </subcellularLocation>
</comment>
<dbReference type="InterPro" id="IPR050175">
    <property type="entry name" value="Complex_I_Subunit_2"/>
</dbReference>
<keyword evidence="9" id="KW-0999">Mitochondrion inner membrane</keyword>
<evidence type="ECO:0000256" key="8">
    <source>
        <dbReference type="ARBA" id="ARBA00022692"/>
    </source>
</evidence>
<dbReference type="InterPro" id="IPR001750">
    <property type="entry name" value="ND/Mrp_TM"/>
</dbReference>
<evidence type="ECO:0000256" key="2">
    <source>
        <dbReference type="ARBA" id="ARBA00004448"/>
    </source>
</evidence>
<dbReference type="PANTHER" id="PTHR46552:SF1">
    <property type="entry name" value="NADH-UBIQUINONE OXIDOREDUCTASE CHAIN 2"/>
    <property type="match status" value="1"/>
</dbReference>
<dbReference type="Pfam" id="PF00361">
    <property type="entry name" value="Proton_antipo_M"/>
    <property type="match status" value="1"/>
</dbReference>
<evidence type="ECO:0000256" key="11">
    <source>
        <dbReference type="ARBA" id="ARBA00022982"/>
    </source>
</evidence>
<feature type="transmembrane region" description="Helical" evidence="19">
    <location>
        <begin position="218"/>
        <end position="238"/>
    </location>
</feature>
<keyword evidence="15 21" id="KW-0496">Mitochondrion</keyword>
<comment type="similarity">
    <text evidence="3">Belongs to the complex I subunit 2 family.</text>
</comment>
<evidence type="ECO:0000256" key="9">
    <source>
        <dbReference type="ARBA" id="ARBA00022792"/>
    </source>
</evidence>
<name>A0A0N7BLP7_9ARAC</name>
<dbReference type="EC" id="7.1.1.2" evidence="4"/>
<evidence type="ECO:0000256" key="18">
    <source>
        <dbReference type="ARBA" id="ARBA00049551"/>
    </source>
</evidence>
<dbReference type="EMBL" id="KP306789">
    <property type="protein sequence ID" value="AKG65067.1"/>
    <property type="molecule type" value="Genomic_DNA"/>
</dbReference>
<evidence type="ECO:0000256" key="13">
    <source>
        <dbReference type="ARBA" id="ARBA00023027"/>
    </source>
</evidence>
<reference evidence="21" key="2">
    <citation type="journal article" date="2016" name="Int. J. Biol. Sci.">
        <title>The Complete Mitochondrial Genome of two Tetragnatha Spiders (Araneae: Tetragnathidae): Severe Truncation of tRNAs and Novel Gene Rearrangements in Araneae.</title>
        <authorList>
            <person name="Wang Z.L."/>
            <person name="Li C."/>
            <person name="Fang W.Y."/>
            <person name="Yu X.P."/>
        </authorList>
    </citation>
    <scope>NUCLEOTIDE SEQUENCE</scope>
</reference>
<keyword evidence="8 19" id="KW-0812">Transmembrane</keyword>
<feature type="transmembrane region" description="Helical" evidence="19">
    <location>
        <begin position="124"/>
        <end position="147"/>
    </location>
</feature>
<evidence type="ECO:0000259" key="20">
    <source>
        <dbReference type="Pfam" id="PF00361"/>
    </source>
</evidence>
<keyword evidence="10" id="KW-1278">Translocase</keyword>
<dbReference type="AlphaFoldDB" id="A0A0N7BLP7"/>
<proteinExistence type="inferred from homology"/>
<accession>A0A0N7BLP7</accession>
<feature type="transmembrane region" description="Helical" evidence="19">
    <location>
        <begin position="250"/>
        <end position="269"/>
    </location>
</feature>
<evidence type="ECO:0000256" key="14">
    <source>
        <dbReference type="ARBA" id="ARBA00023075"/>
    </source>
</evidence>
<organism evidence="21">
    <name type="scientific">Tetragnatha maxillosa</name>
    <dbReference type="NCBI Taxonomy" id="216284"/>
    <lineage>
        <taxon>Eukaryota</taxon>
        <taxon>Metazoa</taxon>
        <taxon>Ecdysozoa</taxon>
        <taxon>Arthropoda</taxon>
        <taxon>Chelicerata</taxon>
        <taxon>Arachnida</taxon>
        <taxon>Araneae</taxon>
        <taxon>Araneomorphae</taxon>
        <taxon>Entelegynae</taxon>
        <taxon>Araneoidea</taxon>
        <taxon>Tetragnathidae</taxon>
        <taxon>Tetragnatha</taxon>
    </lineage>
</organism>
<evidence type="ECO:0000256" key="1">
    <source>
        <dbReference type="ARBA" id="ARBA00003257"/>
    </source>
</evidence>
<evidence type="ECO:0000256" key="15">
    <source>
        <dbReference type="ARBA" id="ARBA00023128"/>
    </source>
</evidence>
<keyword evidence="16 19" id="KW-0472">Membrane</keyword>
<sequence>MSYFSFLFFFMYLSSFILVLGGESWFLLWVGLEVNMISFISLIYGSSIKNVEVCLKYLFIQGVGSSLLLMLMILKGIFFKESVLLVLSYKMGAGPFFFWFPSFCGGISWNSCLLVMTMQKLIPLIFLSMFVCSILWMIIMSSMIIGLMGCFNETKLKEFLAFSSVHYAGWMMLCVGVNSFLWILYFLGYSFMLLGVFMSVKFVEVEKVKDFLIFEKPLLFFFSMMNMGGLPPMLGFFLKWWVFMFLLDQQIWLVWSIIFLSVSMFYVYMRLVYHIMVDYNYLNLYSYSFFGMMEFKLKEWLYMSAVIILPISGMLLI</sequence>
<comment type="catalytic activity">
    <reaction evidence="18">
        <text>a ubiquinone + NADH + 5 H(+)(in) = a ubiquinol + NAD(+) + 4 H(+)(out)</text>
        <dbReference type="Rhea" id="RHEA:29091"/>
        <dbReference type="Rhea" id="RHEA-COMP:9565"/>
        <dbReference type="Rhea" id="RHEA-COMP:9566"/>
        <dbReference type="ChEBI" id="CHEBI:15378"/>
        <dbReference type="ChEBI" id="CHEBI:16389"/>
        <dbReference type="ChEBI" id="CHEBI:17976"/>
        <dbReference type="ChEBI" id="CHEBI:57540"/>
        <dbReference type="ChEBI" id="CHEBI:57945"/>
        <dbReference type="EC" id="7.1.1.2"/>
    </reaction>
</comment>
<reference evidence="21" key="1">
    <citation type="submission" date="2014-12" db="EMBL/GenBank/DDBJ databases">
        <authorList>
            <person name="Jaenicke S."/>
        </authorList>
    </citation>
    <scope>NUCLEOTIDE SEQUENCE</scope>
</reference>
<dbReference type="PANTHER" id="PTHR46552">
    <property type="entry name" value="NADH-UBIQUINONE OXIDOREDUCTASE CHAIN 2"/>
    <property type="match status" value="1"/>
</dbReference>
<geneLocation type="mitochondrion" evidence="21"/>
<dbReference type="GO" id="GO:0006120">
    <property type="term" value="P:mitochondrial electron transport, NADH to ubiquinone"/>
    <property type="evidence" value="ECO:0007669"/>
    <property type="project" value="TreeGrafter"/>
</dbReference>
<feature type="transmembrane region" description="Helical" evidence="19">
    <location>
        <begin position="98"/>
        <end position="117"/>
    </location>
</feature>
<evidence type="ECO:0000256" key="4">
    <source>
        <dbReference type="ARBA" id="ARBA00012944"/>
    </source>
</evidence>
<dbReference type="GO" id="GO:0005743">
    <property type="term" value="C:mitochondrial inner membrane"/>
    <property type="evidence" value="ECO:0007669"/>
    <property type="project" value="UniProtKB-SubCell"/>
</dbReference>
<gene>
    <name evidence="21" type="primary">ND2</name>
</gene>
<keyword evidence="6" id="KW-0813">Transport</keyword>
<evidence type="ECO:0000256" key="16">
    <source>
        <dbReference type="ARBA" id="ARBA00023136"/>
    </source>
</evidence>
<dbReference type="GO" id="GO:0008137">
    <property type="term" value="F:NADH dehydrogenase (ubiquinone) activity"/>
    <property type="evidence" value="ECO:0007669"/>
    <property type="project" value="UniProtKB-EC"/>
</dbReference>
<keyword evidence="12 19" id="KW-1133">Transmembrane helix</keyword>
<evidence type="ECO:0000256" key="7">
    <source>
        <dbReference type="ARBA" id="ARBA00022660"/>
    </source>
</evidence>
<evidence type="ECO:0000256" key="12">
    <source>
        <dbReference type="ARBA" id="ARBA00022989"/>
    </source>
</evidence>
<feature type="domain" description="NADH:quinone oxidoreductase/Mrp antiporter transmembrane" evidence="20">
    <location>
        <begin position="83"/>
        <end position="261"/>
    </location>
</feature>
<protein>
    <recommendedName>
        <fullName evidence="5">NADH-ubiquinone oxidoreductase chain 2</fullName>
        <ecNumber evidence="4">7.1.1.2</ecNumber>
    </recommendedName>
    <alternativeName>
        <fullName evidence="17">NADH dehydrogenase subunit 2</fullName>
    </alternativeName>
</protein>
<evidence type="ECO:0000256" key="17">
    <source>
        <dbReference type="ARBA" id="ARBA00031028"/>
    </source>
</evidence>
<evidence type="ECO:0000256" key="6">
    <source>
        <dbReference type="ARBA" id="ARBA00022448"/>
    </source>
</evidence>
<evidence type="ECO:0000256" key="19">
    <source>
        <dbReference type="SAM" id="Phobius"/>
    </source>
</evidence>
<keyword evidence="13" id="KW-0520">NAD</keyword>
<evidence type="ECO:0000256" key="5">
    <source>
        <dbReference type="ARBA" id="ARBA00021008"/>
    </source>
</evidence>
<comment type="function">
    <text evidence="1">Core subunit of the mitochondrial membrane respiratory chain NADH dehydrogenase (Complex I) that is believed to belong to the minimal assembly required for catalysis. Complex I functions in the transfer of electrons from NADH to the respiratory chain. The immediate electron acceptor for the enzyme is believed to be ubiquinone.</text>
</comment>
<evidence type="ECO:0000313" key="21">
    <source>
        <dbReference type="EMBL" id="AKG65067.1"/>
    </source>
</evidence>
<evidence type="ECO:0000256" key="3">
    <source>
        <dbReference type="ARBA" id="ARBA00007012"/>
    </source>
</evidence>
<feature type="transmembrane region" description="Helical" evidence="19">
    <location>
        <begin position="25"/>
        <end position="45"/>
    </location>
</feature>
<keyword evidence="7" id="KW-0679">Respiratory chain</keyword>
<keyword evidence="11" id="KW-0249">Electron transport</keyword>